<dbReference type="CDD" id="cd17535">
    <property type="entry name" value="REC_NarL-like"/>
    <property type="match status" value="1"/>
</dbReference>
<dbReference type="SUPFAM" id="SSF46894">
    <property type="entry name" value="C-terminal effector domain of the bipartite response regulators"/>
    <property type="match status" value="1"/>
</dbReference>
<dbReference type="SMART" id="SM00421">
    <property type="entry name" value="HTH_LUXR"/>
    <property type="match status" value="1"/>
</dbReference>
<dbReference type="GO" id="GO:0003677">
    <property type="term" value="F:DNA binding"/>
    <property type="evidence" value="ECO:0007669"/>
    <property type="project" value="UniProtKB-KW"/>
</dbReference>
<keyword evidence="2" id="KW-0238">DNA-binding</keyword>
<protein>
    <submittedName>
        <fullName evidence="6">Two component transcriptional regulator, LuxR family</fullName>
    </submittedName>
</protein>
<dbReference type="Proteomes" id="UP000199048">
    <property type="component" value="Unassembled WGS sequence"/>
</dbReference>
<dbReference type="InterPro" id="IPR016032">
    <property type="entry name" value="Sig_transdc_resp-reg_C-effctor"/>
</dbReference>
<dbReference type="Pfam" id="PF00072">
    <property type="entry name" value="Response_reg"/>
    <property type="match status" value="1"/>
</dbReference>
<dbReference type="PANTHER" id="PTHR43214:SF43">
    <property type="entry name" value="TWO-COMPONENT RESPONSE REGULATOR"/>
    <property type="match status" value="1"/>
</dbReference>
<evidence type="ECO:0000256" key="1">
    <source>
        <dbReference type="ARBA" id="ARBA00022553"/>
    </source>
</evidence>
<dbReference type="STRING" id="582667.SAMN05192568_1021114"/>
<feature type="domain" description="HTH luxR-type" evidence="4">
    <location>
        <begin position="164"/>
        <end position="229"/>
    </location>
</feature>
<keyword evidence="7" id="KW-1185">Reference proteome</keyword>
<evidence type="ECO:0000256" key="2">
    <source>
        <dbReference type="ARBA" id="ARBA00023125"/>
    </source>
</evidence>
<organism evidence="6 7">
    <name type="scientific">Methylobacterium pseudosasicola</name>
    <dbReference type="NCBI Taxonomy" id="582667"/>
    <lineage>
        <taxon>Bacteria</taxon>
        <taxon>Pseudomonadati</taxon>
        <taxon>Pseudomonadota</taxon>
        <taxon>Alphaproteobacteria</taxon>
        <taxon>Hyphomicrobiales</taxon>
        <taxon>Methylobacteriaceae</taxon>
        <taxon>Methylobacterium</taxon>
    </lineage>
</organism>
<dbReference type="InterPro" id="IPR001789">
    <property type="entry name" value="Sig_transdc_resp-reg_receiver"/>
</dbReference>
<evidence type="ECO:0000259" key="4">
    <source>
        <dbReference type="PROSITE" id="PS50043"/>
    </source>
</evidence>
<dbReference type="Pfam" id="PF00196">
    <property type="entry name" value="GerE"/>
    <property type="match status" value="1"/>
</dbReference>
<keyword evidence="1 3" id="KW-0597">Phosphoprotein</keyword>
<dbReference type="PANTHER" id="PTHR43214">
    <property type="entry name" value="TWO-COMPONENT RESPONSE REGULATOR"/>
    <property type="match status" value="1"/>
</dbReference>
<dbReference type="PROSITE" id="PS50043">
    <property type="entry name" value="HTH_LUXR_2"/>
    <property type="match status" value="1"/>
</dbReference>
<dbReference type="EMBL" id="FOTK01000021">
    <property type="protein sequence ID" value="SFM17404.1"/>
    <property type="molecule type" value="Genomic_DNA"/>
</dbReference>
<sequence>MSAAPRFAASGLAEPASRRSTRPRDLLIVDDHPIVLQGFRLLAEEAGIARVHEARDIVAGYRTFHRHRPSVVVTDLSFRDDGLSGLSLIRRIRALEPGARILALSMHRDPVIVARVLECGALGFVLKDAPAAAFLEALEAVANGRSYLPHDIAIEIAMLNAGARDLPLANLSSREMQILVLIGKGKPYDEIAEILALNYRSVVNATATLRCKLGVGSMAELMQIAAAQARTLP</sequence>
<proteinExistence type="predicted"/>
<dbReference type="SUPFAM" id="SSF52172">
    <property type="entry name" value="CheY-like"/>
    <property type="match status" value="1"/>
</dbReference>
<dbReference type="SMART" id="SM00448">
    <property type="entry name" value="REC"/>
    <property type="match status" value="1"/>
</dbReference>
<dbReference type="InterPro" id="IPR011006">
    <property type="entry name" value="CheY-like_superfamily"/>
</dbReference>
<dbReference type="InterPro" id="IPR058245">
    <property type="entry name" value="NreC/VraR/RcsB-like_REC"/>
</dbReference>
<dbReference type="Gene3D" id="3.40.50.2300">
    <property type="match status" value="1"/>
</dbReference>
<dbReference type="GO" id="GO:0006355">
    <property type="term" value="P:regulation of DNA-templated transcription"/>
    <property type="evidence" value="ECO:0007669"/>
    <property type="project" value="InterPro"/>
</dbReference>
<dbReference type="AlphaFoldDB" id="A0A1I4NPF0"/>
<dbReference type="InterPro" id="IPR000792">
    <property type="entry name" value="Tscrpt_reg_LuxR_C"/>
</dbReference>
<evidence type="ECO:0000313" key="7">
    <source>
        <dbReference type="Proteomes" id="UP000199048"/>
    </source>
</evidence>
<evidence type="ECO:0000313" key="6">
    <source>
        <dbReference type="EMBL" id="SFM17404.1"/>
    </source>
</evidence>
<dbReference type="RefSeq" id="WP_244537225.1">
    <property type="nucleotide sequence ID" value="NZ_FOTK01000021.1"/>
</dbReference>
<feature type="modified residue" description="4-aspartylphosphate" evidence="3">
    <location>
        <position position="75"/>
    </location>
</feature>
<evidence type="ECO:0000256" key="3">
    <source>
        <dbReference type="PROSITE-ProRule" id="PRU00169"/>
    </source>
</evidence>
<feature type="domain" description="Response regulatory" evidence="5">
    <location>
        <begin position="25"/>
        <end position="142"/>
    </location>
</feature>
<dbReference type="InterPro" id="IPR039420">
    <property type="entry name" value="WalR-like"/>
</dbReference>
<evidence type="ECO:0000259" key="5">
    <source>
        <dbReference type="PROSITE" id="PS50110"/>
    </source>
</evidence>
<gene>
    <name evidence="6" type="ORF">SAMN05192568_1021114</name>
</gene>
<reference evidence="7" key="1">
    <citation type="submission" date="2016-10" db="EMBL/GenBank/DDBJ databases">
        <authorList>
            <person name="Varghese N."/>
            <person name="Submissions S."/>
        </authorList>
    </citation>
    <scope>NUCLEOTIDE SEQUENCE [LARGE SCALE GENOMIC DNA]</scope>
    <source>
        <strain evidence="7">BL36</strain>
    </source>
</reference>
<accession>A0A1I4NPF0</accession>
<dbReference type="PROSITE" id="PS50110">
    <property type="entry name" value="RESPONSE_REGULATORY"/>
    <property type="match status" value="1"/>
</dbReference>
<dbReference type="GO" id="GO:0000160">
    <property type="term" value="P:phosphorelay signal transduction system"/>
    <property type="evidence" value="ECO:0007669"/>
    <property type="project" value="InterPro"/>
</dbReference>
<name>A0A1I4NPF0_9HYPH</name>